<dbReference type="Gene3D" id="3.30.1320.10">
    <property type="match status" value="1"/>
</dbReference>
<comment type="caution">
    <text evidence="4">The sequence shown here is derived from an EMBL/GenBank/DDBJ whole genome shotgun (WGS) entry which is preliminary data.</text>
</comment>
<dbReference type="Proteomes" id="UP000176740">
    <property type="component" value="Unassembled WGS sequence"/>
</dbReference>
<gene>
    <name evidence="3" type="primary">rpsP</name>
    <name evidence="4" type="ORF">A3A49_01235</name>
</gene>
<evidence type="ECO:0000256" key="3">
    <source>
        <dbReference type="HAMAP-Rule" id="MF_00385"/>
    </source>
</evidence>
<dbReference type="GO" id="GO:0015935">
    <property type="term" value="C:small ribosomal subunit"/>
    <property type="evidence" value="ECO:0007669"/>
    <property type="project" value="TreeGrafter"/>
</dbReference>
<proteinExistence type="inferred from homology"/>
<evidence type="ECO:0000256" key="1">
    <source>
        <dbReference type="ARBA" id="ARBA00022980"/>
    </source>
</evidence>
<dbReference type="GO" id="GO:0006412">
    <property type="term" value="P:translation"/>
    <property type="evidence" value="ECO:0007669"/>
    <property type="project" value="UniProtKB-UniRule"/>
</dbReference>
<protein>
    <recommendedName>
        <fullName evidence="3">Small ribosomal subunit protein bS16</fullName>
    </recommendedName>
</protein>
<evidence type="ECO:0000313" key="4">
    <source>
        <dbReference type="EMBL" id="OGD98296.1"/>
    </source>
</evidence>
<comment type="similarity">
    <text evidence="3">Belongs to the bacterial ribosomal protein bS16 family.</text>
</comment>
<keyword evidence="1 3" id="KW-0689">Ribosomal protein</keyword>
<accession>A0A1F5H2C0</accession>
<dbReference type="SUPFAM" id="SSF54565">
    <property type="entry name" value="Ribosomal protein S16"/>
    <property type="match status" value="1"/>
</dbReference>
<dbReference type="InterPro" id="IPR023803">
    <property type="entry name" value="Ribosomal_bS16_dom_sf"/>
</dbReference>
<evidence type="ECO:0000256" key="2">
    <source>
        <dbReference type="ARBA" id="ARBA00023274"/>
    </source>
</evidence>
<dbReference type="InterPro" id="IPR000307">
    <property type="entry name" value="Ribosomal_bS16"/>
</dbReference>
<dbReference type="NCBIfam" id="TIGR00002">
    <property type="entry name" value="S16"/>
    <property type="match status" value="1"/>
</dbReference>
<sequence>MSVKIRLTKTGKKHRISYRLVAQDTKSKRDGRFLEILGYYLPYEKKATKLKIDQKKLNAWLSRGALPTQAVAKLIESLKNGRSS</sequence>
<evidence type="ECO:0000313" key="5">
    <source>
        <dbReference type="Proteomes" id="UP000176740"/>
    </source>
</evidence>
<dbReference type="PANTHER" id="PTHR12919">
    <property type="entry name" value="30S RIBOSOMAL PROTEIN S16"/>
    <property type="match status" value="1"/>
</dbReference>
<dbReference type="GO" id="GO:0005737">
    <property type="term" value="C:cytoplasm"/>
    <property type="evidence" value="ECO:0007669"/>
    <property type="project" value="UniProtKB-ARBA"/>
</dbReference>
<dbReference type="GO" id="GO:0003735">
    <property type="term" value="F:structural constituent of ribosome"/>
    <property type="evidence" value="ECO:0007669"/>
    <property type="project" value="InterPro"/>
</dbReference>
<dbReference type="Pfam" id="PF00886">
    <property type="entry name" value="Ribosomal_S16"/>
    <property type="match status" value="1"/>
</dbReference>
<dbReference type="STRING" id="1797725.A3A49_01235"/>
<dbReference type="PANTHER" id="PTHR12919:SF20">
    <property type="entry name" value="SMALL RIBOSOMAL SUBUNIT PROTEIN BS16M"/>
    <property type="match status" value="1"/>
</dbReference>
<dbReference type="AlphaFoldDB" id="A0A1F5H2C0"/>
<reference evidence="4 5" key="1">
    <citation type="journal article" date="2016" name="Nat. Commun.">
        <title>Thousands of microbial genomes shed light on interconnected biogeochemical processes in an aquifer system.</title>
        <authorList>
            <person name="Anantharaman K."/>
            <person name="Brown C.T."/>
            <person name="Hug L.A."/>
            <person name="Sharon I."/>
            <person name="Castelle C.J."/>
            <person name="Probst A.J."/>
            <person name="Thomas B.C."/>
            <person name="Singh A."/>
            <person name="Wilkins M.J."/>
            <person name="Karaoz U."/>
            <person name="Brodie E.L."/>
            <person name="Williams K.H."/>
            <person name="Hubbard S.S."/>
            <person name="Banfield J.F."/>
        </authorList>
    </citation>
    <scope>NUCLEOTIDE SEQUENCE [LARGE SCALE GENOMIC DNA]</scope>
</reference>
<keyword evidence="2 3" id="KW-0687">Ribonucleoprotein</keyword>
<dbReference type="EMBL" id="MFBO01000012">
    <property type="protein sequence ID" value="OGD98296.1"/>
    <property type="molecule type" value="Genomic_DNA"/>
</dbReference>
<organism evidence="4 5">
    <name type="scientific">Candidatus Curtissbacteria bacterium RIFCSPLOWO2_01_FULL_38_11b</name>
    <dbReference type="NCBI Taxonomy" id="1797725"/>
    <lineage>
        <taxon>Bacteria</taxon>
        <taxon>Candidatus Curtissiibacteriota</taxon>
    </lineage>
</organism>
<dbReference type="HAMAP" id="MF_00385">
    <property type="entry name" value="Ribosomal_bS16"/>
    <property type="match status" value="1"/>
</dbReference>
<name>A0A1F5H2C0_9BACT</name>